<evidence type="ECO:0000313" key="2">
    <source>
        <dbReference type="Proteomes" id="UP000005710"/>
    </source>
</evidence>
<proteinExistence type="predicted"/>
<dbReference type="STRING" id="867903.ThesuDRAFT_01343"/>
<dbReference type="HOGENOM" id="CLU_2083783_0_0_9"/>
<dbReference type="EMBL" id="AENY02000002">
    <property type="protein sequence ID" value="EKP95589.1"/>
    <property type="molecule type" value="Genomic_DNA"/>
</dbReference>
<keyword evidence="2" id="KW-1185">Reference proteome</keyword>
<reference evidence="1" key="1">
    <citation type="submission" date="2010-10" db="EMBL/GenBank/DDBJ databases">
        <authorList>
            <consortium name="US DOE Joint Genome Institute (JGI-PGF)"/>
            <person name="Lucas S."/>
            <person name="Copeland A."/>
            <person name="Lapidus A."/>
            <person name="Bruce D."/>
            <person name="Goodwin L."/>
            <person name="Pitluck S."/>
            <person name="Kyrpides N."/>
            <person name="Mavromatis K."/>
            <person name="Detter J.C."/>
            <person name="Han C."/>
            <person name="Land M."/>
            <person name="Hauser L."/>
            <person name="Markowitz V."/>
            <person name="Cheng J.-F."/>
            <person name="Hugenholtz P."/>
            <person name="Woyke T."/>
            <person name="Wu D."/>
            <person name="Pukall R."/>
            <person name="Wahrenburg C."/>
            <person name="Brambilla E."/>
            <person name="Klenk H.-P."/>
            <person name="Eisen J.A."/>
        </authorList>
    </citation>
    <scope>NUCLEOTIDE SEQUENCE [LARGE SCALE GENOMIC DNA]</scope>
    <source>
        <strain evidence="1">DSM 13965</strain>
    </source>
</reference>
<gene>
    <name evidence="1" type="ORF">ThesuDRAFT_01343</name>
</gene>
<sequence>MPTDAGRCLRHCRQEGTAEGYLHPVTIHELTYALYRHVFRQDRKAVADYLSAIIALETVHVEGKHVVLKALELWATGASDTYGDARLRALAEQTGLPVCTVNQRHFIGVPNTYRVEP</sequence>
<comment type="caution">
    <text evidence="1">The sequence shown here is derived from an EMBL/GenBank/DDBJ whole genome shotgun (WGS) entry which is preliminary data.</text>
</comment>
<protein>
    <submittedName>
        <fullName evidence="1">Uncharacterized protein</fullName>
    </submittedName>
</protein>
<dbReference type="AlphaFoldDB" id="K6Q3F3"/>
<dbReference type="InterPro" id="IPR029060">
    <property type="entry name" value="PIN-like_dom_sf"/>
</dbReference>
<organism evidence="1 2">
    <name type="scientific">Thermaerobacter subterraneus DSM 13965</name>
    <dbReference type="NCBI Taxonomy" id="867903"/>
    <lineage>
        <taxon>Bacteria</taxon>
        <taxon>Bacillati</taxon>
        <taxon>Bacillota</taxon>
        <taxon>Clostridia</taxon>
        <taxon>Eubacteriales</taxon>
        <taxon>Clostridiales Family XVII. Incertae Sedis</taxon>
        <taxon>Thermaerobacter</taxon>
    </lineage>
</organism>
<reference evidence="1" key="2">
    <citation type="submission" date="2012-10" db="EMBL/GenBank/DDBJ databases">
        <title>Improved high-quality draft of Thermaerobacter subterraneus C21, DSM 13965.</title>
        <authorList>
            <consortium name="DOE Joint Genome Institute"/>
            <person name="Eisen J."/>
            <person name="Huntemann M."/>
            <person name="Wei C.-L."/>
            <person name="Han J."/>
            <person name="Detter J.C."/>
            <person name="Han C."/>
            <person name="Tapia R."/>
            <person name="Chen A."/>
            <person name="Kyrpides N."/>
            <person name="Mavromatis K."/>
            <person name="Markowitz V."/>
            <person name="Szeto E."/>
            <person name="Ivanova N."/>
            <person name="Mikhailova N."/>
            <person name="Ovchinnikova G."/>
            <person name="Pagani I."/>
            <person name="Pati A."/>
            <person name="Goodwin L."/>
            <person name="Nordberg H.P."/>
            <person name="Cantor M.N."/>
            <person name="Hua S.X."/>
            <person name="Woyke T."/>
            <person name="Eisen J."/>
            <person name="Klenk H.-P."/>
        </authorList>
    </citation>
    <scope>NUCLEOTIDE SEQUENCE [LARGE SCALE GENOMIC DNA]</scope>
    <source>
        <strain evidence="1">DSM 13965</strain>
    </source>
</reference>
<dbReference type="SUPFAM" id="SSF88723">
    <property type="entry name" value="PIN domain-like"/>
    <property type="match status" value="1"/>
</dbReference>
<accession>K6Q3F3</accession>
<dbReference type="Proteomes" id="UP000005710">
    <property type="component" value="Unassembled WGS sequence"/>
</dbReference>
<evidence type="ECO:0000313" key="1">
    <source>
        <dbReference type="EMBL" id="EKP95589.1"/>
    </source>
</evidence>
<dbReference type="Gene3D" id="3.40.50.1010">
    <property type="entry name" value="5'-nuclease"/>
    <property type="match status" value="1"/>
</dbReference>
<name>K6Q3F3_9FIRM</name>